<reference evidence="3" key="1">
    <citation type="journal article" date="2019" name="Int. J. Syst. Evol. Microbiol.">
        <title>The Global Catalogue of Microorganisms (GCM) 10K type strain sequencing project: providing services to taxonomists for standard genome sequencing and annotation.</title>
        <authorList>
            <consortium name="The Broad Institute Genomics Platform"/>
            <consortium name="The Broad Institute Genome Sequencing Center for Infectious Disease"/>
            <person name="Wu L."/>
            <person name="Ma J."/>
        </authorList>
    </citation>
    <scope>NUCLEOTIDE SEQUENCE [LARGE SCALE GENOMIC DNA]</scope>
    <source>
        <strain evidence="3">JCM 17563</strain>
    </source>
</reference>
<organism evidence="2 3">
    <name type="scientific">Sphingomonas swuensis</name>
    <dbReference type="NCBI Taxonomy" id="977800"/>
    <lineage>
        <taxon>Bacteria</taxon>
        <taxon>Pseudomonadati</taxon>
        <taxon>Pseudomonadota</taxon>
        <taxon>Alphaproteobacteria</taxon>
        <taxon>Sphingomonadales</taxon>
        <taxon>Sphingomonadaceae</taxon>
        <taxon>Sphingomonas</taxon>
    </lineage>
</organism>
<evidence type="ECO:0000256" key="1">
    <source>
        <dbReference type="SAM" id="MobiDB-lite"/>
    </source>
</evidence>
<proteinExistence type="predicted"/>
<keyword evidence="3" id="KW-1185">Reference proteome</keyword>
<gene>
    <name evidence="2" type="ORF">GCM10022280_22150</name>
</gene>
<name>A0ABP7T4Z9_9SPHN</name>
<accession>A0ABP7T4Z9</accession>
<dbReference type="Proteomes" id="UP001500235">
    <property type="component" value="Unassembled WGS sequence"/>
</dbReference>
<comment type="caution">
    <text evidence="2">The sequence shown here is derived from an EMBL/GenBank/DDBJ whole genome shotgun (WGS) entry which is preliminary data.</text>
</comment>
<evidence type="ECO:0000313" key="2">
    <source>
        <dbReference type="EMBL" id="GAA4021161.1"/>
    </source>
</evidence>
<dbReference type="EMBL" id="BAABBQ010000001">
    <property type="protein sequence ID" value="GAA4021161.1"/>
    <property type="molecule type" value="Genomic_DNA"/>
</dbReference>
<sequence length="252" mass="27900">MRAEPFKRGRVAAAAATIVLASCSQSAGHDPWAGDRRTANPPPQPPDCPQTREIRNLTLKDGRIDDVRILQVDDVKLYVPRAWFGQMNVDTETNGSSSSSIGMYDPDLGKSECPGVVHRFVSKRAIFDLWFNVVVRRSNAPLWVGPNLASTSAIANIRIARPRGVTDPQASTGREFSEQIIDWPTPSSPSAYIVVKQDHLVAIYPWSRANPPGSMAWKTASASVRELVDWLRTPPNRRDNARVFELGGDRKE</sequence>
<feature type="region of interest" description="Disordered" evidence="1">
    <location>
        <begin position="26"/>
        <end position="51"/>
    </location>
</feature>
<evidence type="ECO:0000313" key="3">
    <source>
        <dbReference type="Proteomes" id="UP001500235"/>
    </source>
</evidence>
<protein>
    <submittedName>
        <fullName evidence="2">Uncharacterized protein</fullName>
    </submittedName>
</protein>
<dbReference type="PROSITE" id="PS51257">
    <property type="entry name" value="PROKAR_LIPOPROTEIN"/>
    <property type="match status" value="1"/>
</dbReference>